<dbReference type="EMBL" id="BLWC01000001">
    <property type="protein sequence ID" value="GFM96733.1"/>
    <property type="molecule type" value="Genomic_DNA"/>
</dbReference>
<comment type="caution">
    <text evidence="2">The sequence shown here is derived from an EMBL/GenBank/DDBJ whole genome shotgun (WGS) entry which is preliminary data.</text>
</comment>
<dbReference type="AlphaFoldDB" id="A0A7J0C473"/>
<organism evidence="2 3">
    <name type="scientific">Streptomyces fulvorobeus</name>
    <dbReference type="NCBI Taxonomy" id="284028"/>
    <lineage>
        <taxon>Bacteria</taxon>
        <taxon>Bacillati</taxon>
        <taxon>Actinomycetota</taxon>
        <taxon>Actinomycetes</taxon>
        <taxon>Kitasatosporales</taxon>
        <taxon>Streptomycetaceae</taxon>
        <taxon>Streptomyces</taxon>
    </lineage>
</organism>
<evidence type="ECO:0000256" key="1">
    <source>
        <dbReference type="SAM" id="MobiDB-lite"/>
    </source>
</evidence>
<reference evidence="2 3" key="1">
    <citation type="submission" date="2020-05" db="EMBL/GenBank/DDBJ databases">
        <title>Whole genome shotgun sequence of Streptomyces fulvorobeus NBRC 15897.</title>
        <authorList>
            <person name="Komaki H."/>
            <person name="Tamura T."/>
        </authorList>
    </citation>
    <scope>NUCLEOTIDE SEQUENCE [LARGE SCALE GENOMIC DNA]</scope>
    <source>
        <strain evidence="2 3">NBRC 15897</strain>
    </source>
</reference>
<keyword evidence="3" id="KW-1185">Reference proteome</keyword>
<protein>
    <submittedName>
        <fullName evidence="2">Uncharacterized protein</fullName>
    </submittedName>
</protein>
<accession>A0A7J0C473</accession>
<feature type="compositionally biased region" description="Basic residues" evidence="1">
    <location>
        <begin position="104"/>
        <end position="120"/>
    </location>
</feature>
<name>A0A7J0C473_9ACTN</name>
<dbReference type="Proteomes" id="UP000498980">
    <property type="component" value="Unassembled WGS sequence"/>
</dbReference>
<proteinExistence type="predicted"/>
<gene>
    <name evidence="2" type="ORF">Sfulv_15440</name>
</gene>
<sequence length="159" mass="16946">MQVHVVRVGGEPVAALGGLHRRPAEHPSEPRHESLEGAHRVRRRIAVPHLVDERGGPHGAARAQGQDGQQGTQPRPAEGDGRTVGAKGPGGSEDAVAHPPIVREHRRPPHRARAVPRPRGARPDALVRGTGAPAPLVADVSRRTVGARRIPSSHQESHR</sequence>
<evidence type="ECO:0000313" key="3">
    <source>
        <dbReference type="Proteomes" id="UP000498980"/>
    </source>
</evidence>
<feature type="region of interest" description="Disordered" evidence="1">
    <location>
        <begin position="1"/>
        <end position="159"/>
    </location>
</feature>
<evidence type="ECO:0000313" key="2">
    <source>
        <dbReference type="EMBL" id="GFM96733.1"/>
    </source>
</evidence>
<feature type="compositionally biased region" description="Basic and acidic residues" evidence="1">
    <location>
        <begin position="22"/>
        <end position="39"/>
    </location>
</feature>
<feature type="compositionally biased region" description="Low complexity" evidence="1">
    <location>
        <begin position="59"/>
        <end position="71"/>
    </location>
</feature>